<comment type="caution">
    <text evidence="1">The sequence shown here is derived from an EMBL/GenBank/DDBJ whole genome shotgun (WGS) entry which is preliminary data.</text>
</comment>
<dbReference type="Proteomes" id="UP000494211">
    <property type="component" value="Unassembled WGS sequence"/>
</dbReference>
<organism evidence="1 2">
    <name type="scientific">Bifidobacterium pseudocatenulatum</name>
    <dbReference type="NCBI Taxonomy" id="28026"/>
    <lineage>
        <taxon>Bacteria</taxon>
        <taxon>Bacillati</taxon>
        <taxon>Actinomycetota</taxon>
        <taxon>Actinomycetes</taxon>
        <taxon>Bifidobacteriales</taxon>
        <taxon>Bifidobacteriaceae</taxon>
        <taxon>Bifidobacterium</taxon>
    </lineage>
</organism>
<name>A0ABY6YDH7_BIFPS</name>
<proteinExistence type="predicted"/>
<evidence type="ECO:0000313" key="2">
    <source>
        <dbReference type="Proteomes" id="UP000494211"/>
    </source>
</evidence>
<accession>A0ABY6YDH7</accession>
<dbReference type="EMBL" id="CABWJV010000005">
    <property type="protein sequence ID" value="VWQ25265.1"/>
    <property type="molecule type" value="Genomic_DNA"/>
</dbReference>
<sequence length="199" mass="21619">MLNTCSIGRRWKSREGWSRPVLTGERGTLFPTRLSGRVSSCGGFFRWMARSIVSCGHGNDTGEAFGCSRPLSGSRTATIGIVAWFRFCRPILVVGRCIGFAVVMAQVRRPVPFRTRKLRPGRGDGTALERVWESSTPPHSTSGFPSSVTLREPFFFVCLPVSGGSPGATLREPPFLIPAHGRFPPPIGGFWTPEGLPAG</sequence>
<keyword evidence="2" id="KW-1185">Reference proteome</keyword>
<protein>
    <submittedName>
        <fullName evidence="1">Uncharacterized protein</fullName>
    </submittedName>
</protein>
<gene>
    <name evidence="1" type="ORF">BIFLH658_01748</name>
</gene>
<reference evidence="1 2" key="1">
    <citation type="submission" date="2019-10" db="EMBL/GenBank/DDBJ databases">
        <authorList>
            <consortium name="Melissa Lawson"/>
            <person name="O'neill I."/>
        </authorList>
    </citation>
    <scope>NUCLEOTIDE SEQUENCE [LARGE SCALE GENOMIC DNA]</scope>
    <source>
        <strain evidence="1">LH_658</strain>
    </source>
</reference>
<evidence type="ECO:0000313" key="1">
    <source>
        <dbReference type="EMBL" id="VWQ25265.1"/>
    </source>
</evidence>